<keyword evidence="4" id="KW-0408">Iron</keyword>
<comment type="similarity">
    <text evidence="2">Belongs to the HesB/IscA family.</text>
</comment>
<feature type="domain" description="Core" evidence="10">
    <location>
        <begin position="36"/>
        <end position="133"/>
    </location>
</feature>
<dbReference type="GO" id="GO:0016226">
    <property type="term" value="P:iron-sulfur cluster assembly"/>
    <property type="evidence" value="ECO:0007669"/>
    <property type="project" value="InterPro"/>
</dbReference>
<dbReference type="Pfam" id="PF01521">
    <property type="entry name" value="Fe-S_biosyn"/>
    <property type="match status" value="1"/>
</dbReference>
<dbReference type="EMBL" id="GFXV01000914">
    <property type="protein sequence ID" value="MBW12719.1"/>
    <property type="molecule type" value="Transcribed_RNA"/>
</dbReference>
<organism evidence="11">
    <name type="scientific">Melanaphis sacchari</name>
    <dbReference type="NCBI Taxonomy" id="742174"/>
    <lineage>
        <taxon>Eukaryota</taxon>
        <taxon>Metazoa</taxon>
        <taxon>Ecdysozoa</taxon>
        <taxon>Arthropoda</taxon>
        <taxon>Hexapoda</taxon>
        <taxon>Insecta</taxon>
        <taxon>Pterygota</taxon>
        <taxon>Neoptera</taxon>
        <taxon>Paraneoptera</taxon>
        <taxon>Hemiptera</taxon>
        <taxon>Sternorrhyncha</taxon>
        <taxon>Aphidomorpha</taxon>
        <taxon>Aphidoidea</taxon>
        <taxon>Aphididae</taxon>
        <taxon>Aphidini</taxon>
        <taxon>Melanaphis</taxon>
    </lineage>
</organism>
<dbReference type="Gene3D" id="2.60.300.12">
    <property type="entry name" value="HesB-like domain"/>
    <property type="match status" value="1"/>
</dbReference>
<evidence type="ECO:0000256" key="5">
    <source>
        <dbReference type="ARBA" id="ARBA00023128"/>
    </source>
</evidence>
<dbReference type="NCBIfam" id="TIGR00049">
    <property type="entry name" value="iron-sulfur cluster assembly accessory protein"/>
    <property type="match status" value="1"/>
</dbReference>
<evidence type="ECO:0000313" key="11">
    <source>
        <dbReference type="EMBL" id="MBW12719.1"/>
    </source>
</evidence>
<evidence type="ECO:0000256" key="8">
    <source>
        <dbReference type="ARBA" id="ARBA00077082"/>
    </source>
</evidence>
<evidence type="ECO:0000256" key="4">
    <source>
        <dbReference type="ARBA" id="ARBA00023004"/>
    </source>
</evidence>
<dbReference type="GO" id="GO:0120510">
    <property type="term" value="C:mitochondrial [4Fe-4S] assembly complex"/>
    <property type="evidence" value="ECO:0007669"/>
    <property type="project" value="UniProtKB-ARBA"/>
</dbReference>
<keyword evidence="5" id="KW-0496">Mitochondrion</keyword>
<proteinExistence type="inferred from homology"/>
<dbReference type="PANTHER" id="PTHR43011:SF1">
    <property type="entry name" value="IRON-SULFUR CLUSTER ASSEMBLY 2 HOMOLOG, MITOCHONDRIAL"/>
    <property type="match status" value="1"/>
</dbReference>
<name>A0A2H8TF64_9HEMI</name>
<evidence type="ECO:0000256" key="1">
    <source>
        <dbReference type="ARBA" id="ARBA00004173"/>
    </source>
</evidence>
<evidence type="ECO:0000256" key="9">
    <source>
        <dbReference type="ARBA" id="ARBA00093471"/>
    </source>
</evidence>
<protein>
    <recommendedName>
        <fullName evidence="7">Iron-sulfur cluster assembly 2 homolog, mitochondrial</fullName>
    </recommendedName>
    <alternativeName>
        <fullName evidence="8">HESB-like domain-containing protein 1</fullName>
    </alternativeName>
</protein>
<dbReference type="GO" id="GO:0005506">
    <property type="term" value="F:iron ion binding"/>
    <property type="evidence" value="ECO:0007669"/>
    <property type="project" value="TreeGrafter"/>
</dbReference>
<comment type="subunit">
    <text evidence="9">Heterotetramer; forms a dimer of dimers with IBA57. Interacts with [2Fe-2S]-ISCA2 forming the heterodimer [2Fe- 2S]-ISCA2-IBA57 complex; [2Fe-2S] cluster binding is absolutely required to promote the complex formation.</text>
</comment>
<evidence type="ECO:0000256" key="6">
    <source>
        <dbReference type="ARBA" id="ARBA00057540"/>
    </source>
</evidence>
<evidence type="ECO:0000256" key="3">
    <source>
        <dbReference type="ARBA" id="ARBA00022723"/>
    </source>
</evidence>
<dbReference type="InterPro" id="IPR000361">
    <property type="entry name" value="ATAP_core_dom"/>
</dbReference>
<accession>A0A2H8TF64</accession>
<dbReference type="SUPFAM" id="SSF89360">
    <property type="entry name" value="HesB-like domain"/>
    <property type="match status" value="1"/>
</dbReference>
<dbReference type="PANTHER" id="PTHR43011">
    <property type="entry name" value="IRON-SULFUR CLUSTER ASSEMBLY 2 HOMOLOG, MITOCHONDRIAL"/>
    <property type="match status" value="1"/>
</dbReference>
<gene>
    <name evidence="11" type="primary">ISCA2</name>
</gene>
<evidence type="ECO:0000259" key="10">
    <source>
        <dbReference type="Pfam" id="PF01521"/>
    </source>
</evidence>
<keyword evidence="3" id="KW-0479">Metal-binding</keyword>
<evidence type="ECO:0000256" key="7">
    <source>
        <dbReference type="ARBA" id="ARBA00073313"/>
    </source>
</evidence>
<comment type="subcellular location">
    <subcellularLocation>
        <location evidence="1">Mitochondrion</location>
    </subcellularLocation>
</comment>
<dbReference type="FunFam" id="2.60.300.12:FF:000006">
    <property type="entry name" value="Iron-sulfur cluster assembly 2 mitochondrial"/>
    <property type="match status" value="1"/>
</dbReference>
<evidence type="ECO:0000256" key="2">
    <source>
        <dbReference type="ARBA" id="ARBA00006718"/>
    </source>
</evidence>
<comment type="function">
    <text evidence="6">Involved in the maturation of mitochondrial 4Fe-4S proteins functioning late in the iron-sulfur cluster assembly pathway. May be involved in the binding of an intermediate of Fe/S cluster assembly.</text>
</comment>
<dbReference type="AlphaFoldDB" id="A0A2H8TF64"/>
<dbReference type="OrthoDB" id="1938621at2759"/>
<dbReference type="GO" id="GO:0051537">
    <property type="term" value="F:2 iron, 2 sulfur cluster binding"/>
    <property type="evidence" value="ECO:0007669"/>
    <property type="project" value="TreeGrafter"/>
</dbReference>
<sequence length="141" mass="15867">MTFTVLMAKNVQKCFKFITGSQTIRHFSSKLAEEDLKVTDDCIKRLEAICDQDEFLRLSVESGGCSGYQYKFELDKTIAIDDCVLEKQGIKIVVDTTSLNYIKGSTIDYEQQLIRAAFRLIRNPQAQDGCSCGASFSIKID</sequence>
<reference evidence="11" key="1">
    <citation type="submission" date="2017-10" db="EMBL/GenBank/DDBJ databases">
        <title>Transcriptome Assembly of Sugarcane Aphid Adults.</title>
        <authorList>
            <person name="Scully E.D."/>
            <person name="Palmer N.A."/>
            <person name="Geib S.M."/>
            <person name="Sarath G."/>
            <person name="Sattler S.E."/>
        </authorList>
    </citation>
    <scope>NUCLEOTIDE SEQUENCE</scope>
    <source>
        <tissue evidence="11">Whole body</tissue>
    </source>
</reference>
<dbReference type="InterPro" id="IPR016092">
    <property type="entry name" value="ATAP"/>
</dbReference>
<dbReference type="InterPro" id="IPR035903">
    <property type="entry name" value="HesB-like_dom_sf"/>
</dbReference>
<dbReference type="GO" id="GO:0051539">
    <property type="term" value="F:4 iron, 4 sulfur cluster binding"/>
    <property type="evidence" value="ECO:0007669"/>
    <property type="project" value="TreeGrafter"/>
</dbReference>